<reference evidence="1" key="1">
    <citation type="journal article" date="2021" name="PeerJ">
        <title>Extensive microbial diversity within the chicken gut microbiome revealed by metagenomics and culture.</title>
        <authorList>
            <person name="Gilroy R."/>
            <person name="Ravi A."/>
            <person name="Getino M."/>
            <person name="Pursley I."/>
            <person name="Horton D.L."/>
            <person name="Alikhan N.F."/>
            <person name="Baker D."/>
            <person name="Gharbi K."/>
            <person name="Hall N."/>
            <person name="Watson M."/>
            <person name="Adriaenssens E.M."/>
            <person name="Foster-Nyarko E."/>
            <person name="Jarju S."/>
            <person name="Secka A."/>
            <person name="Antonio M."/>
            <person name="Oren A."/>
            <person name="Chaudhuri R.R."/>
            <person name="La Ragione R."/>
            <person name="Hildebrand F."/>
            <person name="Pallen M.J."/>
        </authorList>
    </citation>
    <scope>NUCLEOTIDE SEQUENCE</scope>
    <source>
        <strain evidence="1">CHK171-7178</strain>
    </source>
</reference>
<reference evidence="1" key="2">
    <citation type="submission" date="2021-09" db="EMBL/GenBank/DDBJ databases">
        <authorList>
            <person name="Gilroy R."/>
        </authorList>
    </citation>
    <scope>NUCLEOTIDE SEQUENCE</scope>
    <source>
        <strain evidence="1">CHK171-7178</strain>
    </source>
</reference>
<accession>A0A921FWI5</accession>
<name>A0A921FWI5_SPOPS</name>
<dbReference type="InterPro" id="IPR035406">
    <property type="entry name" value="DUF5412"/>
</dbReference>
<proteinExistence type="predicted"/>
<dbReference type="EMBL" id="DYWT01000008">
    <property type="protein sequence ID" value="HJF30257.1"/>
    <property type="molecule type" value="Genomic_DNA"/>
</dbReference>
<organism evidence="1 2">
    <name type="scientific">Sporosarcina psychrophila</name>
    <name type="common">Bacillus psychrophilus</name>
    <dbReference type="NCBI Taxonomy" id="1476"/>
    <lineage>
        <taxon>Bacteria</taxon>
        <taxon>Bacillati</taxon>
        <taxon>Bacillota</taxon>
        <taxon>Bacilli</taxon>
        <taxon>Bacillales</taxon>
        <taxon>Caryophanaceae</taxon>
        <taxon>Sporosarcina</taxon>
    </lineage>
</organism>
<gene>
    <name evidence="1" type="ORF">K8V56_00550</name>
</gene>
<protein>
    <submittedName>
        <fullName evidence="1">DUF5412 domain-containing protein</fullName>
    </submittedName>
</protein>
<dbReference type="AlphaFoldDB" id="A0A921FWI5"/>
<evidence type="ECO:0000313" key="1">
    <source>
        <dbReference type="EMBL" id="HJF30257.1"/>
    </source>
</evidence>
<comment type="caution">
    <text evidence="1">The sequence shown here is derived from an EMBL/GenBank/DDBJ whole genome shotgun (WGS) entry which is preliminary data.</text>
</comment>
<sequence length="72" mass="8355">MIVLLLITNFFFFSTKHLPEGDFMTEAISPNGDYTVRDYLSNGGATVDFAVRGEVVYHNKRNKTKNIYWAYR</sequence>
<dbReference type="Proteomes" id="UP000698173">
    <property type="component" value="Unassembled WGS sequence"/>
</dbReference>
<evidence type="ECO:0000313" key="2">
    <source>
        <dbReference type="Proteomes" id="UP000698173"/>
    </source>
</evidence>
<feature type="non-terminal residue" evidence="1">
    <location>
        <position position="72"/>
    </location>
</feature>
<dbReference type="Pfam" id="PF17428">
    <property type="entry name" value="DUF5412"/>
    <property type="match status" value="1"/>
</dbReference>